<evidence type="ECO:0000256" key="1">
    <source>
        <dbReference type="ARBA" id="ARBA00004141"/>
    </source>
</evidence>
<keyword evidence="3 5" id="KW-1133">Transmembrane helix</keyword>
<dbReference type="PANTHER" id="PTHR19282:SF452">
    <property type="entry name" value="LD03691P"/>
    <property type="match status" value="1"/>
</dbReference>
<dbReference type="Pfam" id="PF00335">
    <property type="entry name" value="Tetraspanin"/>
    <property type="match status" value="1"/>
</dbReference>
<feature type="transmembrane region" description="Helical" evidence="5">
    <location>
        <begin position="76"/>
        <end position="100"/>
    </location>
</feature>
<evidence type="ECO:0000256" key="4">
    <source>
        <dbReference type="ARBA" id="ARBA00023136"/>
    </source>
</evidence>
<name>A0A0X3Q4E5_SCHSO</name>
<evidence type="ECO:0000256" key="5">
    <source>
        <dbReference type="SAM" id="Phobius"/>
    </source>
</evidence>
<dbReference type="AlphaFoldDB" id="A0A0X3Q4E5"/>
<dbReference type="CDD" id="cd03127">
    <property type="entry name" value="tetraspanin_LEL"/>
    <property type="match status" value="1"/>
</dbReference>
<organism evidence="6">
    <name type="scientific">Schistocephalus solidus</name>
    <name type="common">Tapeworm</name>
    <dbReference type="NCBI Taxonomy" id="70667"/>
    <lineage>
        <taxon>Eukaryota</taxon>
        <taxon>Metazoa</taxon>
        <taxon>Spiralia</taxon>
        <taxon>Lophotrochozoa</taxon>
        <taxon>Platyhelminthes</taxon>
        <taxon>Cestoda</taxon>
        <taxon>Eucestoda</taxon>
        <taxon>Diphyllobothriidea</taxon>
        <taxon>Diphyllobothriidae</taxon>
        <taxon>Schistocephalus</taxon>
    </lineage>
</organism>
<reference evidence="6" key="1">
    <citation type="submission" date="2016-01" db="EMBL/GenBank/DDBJ databases">
        <title>Reference transcriptome for the parasite Schistocephalus solidus: insights into the molecular evolution of parasitism.</title>
        <authorList>
            <person name="Hebert F.O."/>
            <person name="Grambauer S."/>
            <person name="Barber I."/>
            <person name="Landry C.R."/>
            <person name="Aubin-Horth N."/>
        </authorList>
    </citation>
    <scope>NUCLEOTIDE SEQUENCE</scope>
</reference>
<protein>
    <submittedName>
        <fullName evidence="6">Leukocyte surface antigen CD53</fullName>
    </submittedName>
</protein>
<comment type="subcellular location">
    <subcellularLocation>
        <location evidence="1">Membrane</location>
        <topology evidence="1">Multi-pass membrane protein</topology>
    </subcellularLocation>
</comment>
<dbReference type="GO" id="GO:0016020">
    <property type="term" value="C:membrane"/>
    <property type="evidence" value="ECO:0007669"/>
    <property type="project" value="UniProtKB-SubCell"/>
</dbReference>
<gene>
    <name evidence="6" type="primary">CD53</name>
    <name evidence="6" type="ORF">TR97754</name>
</gene>
<feature type="transmembrane region" description="Helical" evidence="5">
    <location>
        <begin position="6"/>
        <end position="29"/>
    </location>
</feature>
<dbReference type="Gene3D" id="1.10.1450.10">
    <property type="entry name" value="Tetraspanin"/>
    <property type="match status" value="1"/>
</dbReference>
<sequence>MASALCYKILLGVVCVFHLAIGITFIVFGSQQSEFTSQFNNNSALNVQRMLIGLGVVLLLLAILPAIGLISGNRHVVYLFLGLSIVAGIVHLGLGSYILVVKSHMNELVDSPALDNVHIDQSVMDELQSTFKCCGLTSTNYYPWSQWSSLPDSCCPENVRRCNKANAYKRGCFGAIMDLINPFF</sequence>
<evidence type="ECO:0000256" key="2">
    <source>
        <dbReference type="ARBA" id="ARBA00022692"/>
    </source>
</evidence>
<evidence type="ECO:0000313" key="6">
    <source>
        <dbReference type="EMBL" id="JAP58310.1"/>
    </source>
</evidence>
<dbReference type="InterPro" id="IPR008952">
    <property type="entry name" value="Tetraspanin_EC2_sf"/>
</dbReference>
<keyword evidence="4 5" id="KW-0472">Membrane</keyword>
<feature type="transmembrane region" description="Helical" evidence="5">
    <location>
        <begin position="50"/>
        <end position="70"/>
    </location>
</feature>
<dbReference type="SUPFAM" id="SSF48652">
    <property type="entry name" value="Tetraspanin"/>
    <property type="match status" value="1"/>
</dbReference>
<dbReference type="PANTHER" id="PTHR19282">
    <property type="entry name" value="TETRASPANIN"/>
    <property type="match status" value="1"/>
</dbReference>
<dbReference type="InterPro" id="IPR018499">
    <property type="entry name" value="Tetraspanin/Peripherin"/>
</dbReference>
<dbReference type="EMBL" id="GEEE01004915">
    <property type="protein sequence ID" value="JAP58310.1"/>
    <property type="molecule type" value="Transcribed_RNA"/>
</dbReference>
<proteinExistence type="predicted"/>
<keyword evidence="2 5" id="KW-0812">Transmembrane</keyword>
<accession>A0A0X3Q4E5</accession>
<evidence type="ECO:0000256" key="3">
    <source>
        <dbReference type="ARBA" id="ARBA00022989"/>
    </source>
</evidence>